<dbReference type="Proteomes" id="UP001429357">
    <property type="component" value="Unassembled WGS sequence"/>
</dbReference>
<dbReference type="InterPro" id="IPR036412">
    <property type="entry name" value="HAD-like_sf"/>
</dbReference>
<dbReference type="SUPFAM" id="SSF56784">
    <property type="entry name" value="HAD-like"/>
    <property type="match status" value="1"/>
</dbReference>
<evidence type="ECO:0008006" key="3">
    <source>
        <dbReference type="Google" id="ProtNLM"/>
    </source>
</evidence>
<sequence length="221" mass="24482">MLKMIVFDMDGLLVDSEQVYQRGWIKVANDHGMTLTKEDMAGWSGRSLKQTQANLVALFGSEELVNQLRQEREAFIQEELVTGQLQLKPYAREVLQVARKKGLILALATSTYQKRAQHFLDYLDFGQYFDYLTFGDQVVQMKPDPEVYLTSLAKAGVAAQDAIAAEDSLSGALAATRAGLPVVFVPDLAAGNAYTDEEKAGLNILMEGASLKVLIDYLQRL</sequence>
<dbReference type="InterPro" id="IPR023198">
    <property type="entry name" value="PGP-like_dom2"/>
</dbReference>
<gene>
    <name evidence="1" type="ORF">BAU18_002691</name>
</gene>
<accession>A0ABV0F7K7</accession>
<protein>
    <recommendedName>
        <fullName evidence="3">HAD family phosphatase</fullName>
    </recommendedName>
</protein>
<dbReference type="RefSeq" id="WP_161868156.1">
    <property type="nucleotide sequence ID" value="NZ_MAEI02000001.1"/>
</dbReference>
<dbReference type="Gene3D" id="3.40.50.1000">
    <property type="entry name" value="HAD superfamily/HAD-like"/>
    <property type="match status" value="1"/>
</dbReference>
<evidence type="ECO:0000313" key="2">
    <source>
        <dbReference type="Proteomes" id="UP001429357"/>
    </source>
</evidence>
<organism evidence="1 2">
    <name type="scientific">Enterococcus diestrammenae</name>
    <dbReference type="NCBI Taxonomy" id="1155073"/>
    <lineage>
        <taxon>Bacteria</taxon>
        <taxon>Bacillati</taxon>
        <taxon>Bacillota</taxon>
        <taxon>Bacilli</taxon>
        <taxon>Lactobacillales</taxon>
        <taxon>Enterococcaceae</taxon>
        <taxon>Enterococcus</taxon>
    </lineage>
</organism>
<dbReference type="NCBIfam" id="TIGR01509">
    <property type="entry name" value="HAD-SF-IA-v3"/>
    <property type="match status" value="1"/>
</dbReference>
<evidence type="ECO:0000313" key="1">
    <source>
        <dbReference type="EMBL" id="MEO1783072.1"/>
    </source>
</evidence>
<dbReference type="SFLD" id="SFLDS00003">
    <property type="entry name" value="Haloacid_Dehalogenase"/>
    <property type="match status" value="1"/>
</dbReference>
<comment type="caution">
    <text evidence="1">The sequence shown here is derived from an EMBL/GenBank/DDBJ whole genome shotgun (WGS) entry which is preliminary data.</text>
</comment>
<name>A0ABV0F7K7_9ENTE</name>
<dbReference type="PRINTS" id="PR00413">
    <property type="entry name" value="HADHALOGNASE"/>
</dbReference>
<dbReference type="InterPro" id="IPR023214">
    <property type="entry name" value="HAD_sf"/>
</dbReference>
<proteinExistence type="predicted"/>
<reference evidence="1" key="2">
    <citation type="submission" date="2024-02" db="EMBL/GenBank/DDBJ databases">
        <title>The Genome Sequence of Enterococcus diestrammenae JM9A.</title>
        <authorList>
            <person name="Earl A."/>
            <person name="Manson A."/>
            <person name="Gilmore M."/>
            <person name="Sanders J."/>
            <person name="Shea T."/>
            <person name="Howe W."/>
            <person name="Livny J."/>
            <person name="Cuomo C."/>
            <person name="Neafsey D."/>
            <person name="Birren B."/>
        </authorList>
    </citation>
    <scope>NUCLEOTIDE SEQUENCE</scope>
    <source>
        <strain evidence="1">JM9A</strain>
    </source>
</reference>
<dbReference type="PANTHER" id="PTHR18901:SF38">
    <property type="entry name" value="PSEUDOURIDINE-5'-PHOSPHATASE"/>
    <property type="match status" value="1"/>
</dbReference>
<dbReference type="EMBL" id="MAEI02000001">
    <property type="protein sequence ID" value="MEO1783072.1"/>
    <property type="molecule type" value="Genomic_DNA"/>
</dbReference>
<dbReference type="SFLD" id="SFLDG01129">
    <property type="entry name" value="C1.5:_HAD__Beta-PGM__Phosphata"/>
    <property type="match status" value="1"/>
</dbReference>
<reference evidence="1" key="1">
    <citation type="submission" date="2016-06" db="EMBL/GenBank/DDBJ databases">
        <authorList>
            <person name="Van Tyne D."/>
        </authorList>
    </citation>
    <scope>NUCLEOTIDE SEQUENCE</scope>
    <source>
        <strain evidence="1">JM9A</strain>
    </source>
</reference>
<dbReference type="Gene3D" id="1.10.150.240">
    <property type="entry name" value="Putative phosphatase, domain 2"/>
    <property type="match status" value="1"/>
</dbReference>
<dbReference type="Pfam" id="PF13419">
    <property type="entry name" value="HAD_2"/>
    <property type="match status" value="1"/>
</dbReference>
<keyword evidence="2" id="KW-1185">Reference proteome</keyword>
<dbReference type="InterPro" id="IPR006439">
    <property type="entry name" value="HAD-SF_hydro_IA"/>
</dbReference>
<dbReference type="PANTHER" id="PTHR18901">
    <property type="entry name" value="2-DEOXYGLUCOSE-6-PHOSPHATE PHOSPHATASE 2"/>
    <property type="match status" value="1"/>
</dbReference>
<dbReference type="InterPro" id="IPR041492">
    <property type="entry name" value="HAD_2"/>
</dbReference>